<dbReference type="Pfam" id="PF04796">
    <property type="entry name" value="RepA_C"/>
    <property type="match status" value="1"/>
</dbReference>
<accession>A0A286T1Z0</accession>
<reference evidence="1" key="1">
    <citation type="journal article" date="2018" name="Antimicrob. Agents Chemother.">
        <title>Molecular Characterization of IMP-1-Producing Enterobacter cloacae Complex Isolates in Tokyo.</title>
        <authorList>
            <person name="Aoki K."/>
            <person name="Harada S."/>
            <person name="Yahara K."/>
            <person name="Ishii Y."/>
            <person name="Motooka D."/>
            <person name="Nakamura S."/>
            <person name="Akeda Y."/>
            <person name="Iida T."/>
            <person name="Tomono K."/>
            <person name="Iwata S."/>
            <person name="Moriya K."/>
            <person name="Tateda K."/>
        </authorList>
    </citation>
    <scope>NUCLEOTIDE SEQUENCE</scope>
    <source>
        <strain evidence="1">TUM10660</strain>
        <plasmid evidence="1">pMTY10660_IncW</plasmid>
    </source>
</reference>
<proteinExistence type="predicted"/>
<keyword evidence="1" id="KW-0614">Plasmid</keyword>
<name>A0A286T1Z0_9ENTR</name>
<dbReference type="EMBL" id="AP018350">
    <property type="protein sequence ID" value="BBA25665.1"/>
    <property type="molecule type" value="Genomic_DNA"/>
</dbReference>
<dbReference type="AlphaFoldDB" id="A0A286T1Z0"/>
<dbReference type="RefSeq" id="WP_012196453.1">
    <property type="nucleotide sequence ID" value="NZ_AP018350.1"/>
</dbReference>
<protein>
    <submittedName>
        <fullName evidence="1">Plasmid replication protein</fullName>
    </submittedName>
</protein>
<dbReference type="InterPro" id="IPR006881">
    <property type="entry name" value="RepA_C"/>
</dbReference>
<gene>
    <name evidence="1" type="ORF">TUM10660_00001</name>
</gene>
<organism evidence="1">
    <name type="scientific">Enterobacter hormaechei</name>
    <dbReference type="NCBI Taxonomy" id="158836"/>
    <lineage>
        <taxon>Bacteria</taxon>
        <taxon>Pseudomonadati</taxon>
        <taxon>Pseudomonadota</taxon>
        <taxon>Gammaproteobacteria</taxon>
        <taxon>Enterobacterales</taxon>
        <taxon>Enterobacteriaceae</taxon>
        <taxon>Enterobacter</taxon>
        <taxon>Enterobacter cloacae complex</taxon>
    </lineage>
</organism>
<geneLocation type="plasmid" evidence="1">
    <name>pMTY10660_IncW</name>
</geneLocation>
<evidence type="ECO:0000313" key="1">
    <source>
        <dbReference type="EMBL" id="BBA25665.1"/>
    </source>
</evidence>
<sequence>MPKNNKAPGHRINEIIKTSLALEMEDAREAGLVGYMARCLVQATMPHTDPKTSYFERTNGIVTLSIMGKPSIGLPYGSMPRTLLAWICTEAVRTKDPVLNLGRSQSEFLQRLGMHTDGRYTATLRNQAQRLFSSMISLAGEQGNDFGIENVVIAKRAFLFWNPKRPEDRALWDSTLTLTGDFFEEVTRSPVPIRIDYLHALRQSPLAMDIYTWLTYRVFLLRAKGRPFVQIPWVALQAQFGSSYGSRARNSPELDDKARERAERAALASFKYNFKKRLREVLIVYPEASDCIEDDGECLRIKSTRLHVTRAPGKGARIGPPPT</sequence>